<accession>A0ABS5CYI7</accession>
<dbReference type="Pfam" id="PF00293">
    <property type="entry name" value="NUDIX"/>
    <property type="match status" value="1"/>
</dbReference>
<gene>
    <name evidence="5" type="ORF">CHTY_002255</name>
</gene>
<dbReference type="PANTHER" id="PTHR43046:SF2">
    <property type="entry name" value="8-OXO-DGTP DIPHOSPHATASE-RELATED"/>
    <property type="match status" value="1"/>
</dbReference>
<dbReference type="Proteomes" id="UP001195571">
    <property type="component" value="Unassembled WGS sequence"/>
</dbReference>
<evidence type="ECO:0000313" key="5">
    <source>
        <dbReference type="EMBL" id="MBP5836042.1"/>
    </source>
</evidence>
<evidence type="ECO:0000256" key="3">
    <source>
        <dbReference type="RuleBase" id="RU003476"/>
    </source>
</evidence>
<comment type="cofactor">
    <cofactor evidence="1">
        <name>Mg(2+)</name>
        <dbReference type="ChEBI" id="CHEBI:18420"/>
    </cofactor>
</comment>
<evidence type="ECO:0000313" key="6">
    <source>
        <dbReference type="Proteomes" id="UP001195571"/>
    </source>
</evidence>
<comment type="similarity">
    <text evidence="3">Belongs to the Nudix hydrolase family.</text>
</comment>
<dbReference type="PROSITE" id="PS51462">
    <property type="entry name" value="NUDIX"/>
    <property type="match status" value="1"/>
</dbReference>
<dbReference type="PANTHER" id="PTHR43046">
    <property type="entry name" value="GDP-MANNOSE MANNOSYL HYDROLASE"/>
    <property type="match status" value="1"/>
</dbReference>
<dbReference type="InterPro" id="IPR000086">
    <property type="entry name" value="NUDIX_hydrolase_dom"/>
</dbReference>
<keyword evidence="2 3" id="KW-0378">Hydrolase</keyword>
<name>A0ABS5CYI7_9MOLU</name>
<comment type="caution">
    <text evidence="5">The sequence shown here is derived from an EMBL/GenBank/DDBJ whole genome shotgun (WGS) entry which is preliminary data.</text>
</comment>
<dbReference type="PROSITE" id="PS00893">
    <property type="entry name" value="NUDIX_BOX"/>
    <property type="match status" value="1"/>
</dbReference>
<dbReference type="InterPro" id="IPR020084">
    <property type="entry name" value="NUDIX_hydrolase_CS"/>
</dbReference>
<dbReference type="PRINTS" id="PR00502">
    <property type="entry name" value="NUDIXFAMILY"/>
</dbReference>
<protein>
    <submittedName>
        <fullName evidence="5">NUDIX domain-containing protein</fullName>
    </submittedName>
</protein>
<sequence length="160" mass="18774">MSYYLKIRQKIGHEPLFSPGASIIVYENNKYLLQFRNDFKVWGLHGGAMDLGETAQETALRELQEETNLKALEIYPFKTFTGKQFIITYPNNDIIYPIVMAFVVTKTEGKMKIQKEEVKRLKWFEEEELPINKMMEIDKIFLKEFIATKNKKITNLPTIS</sequence>
<dbReference type="SUPFAM" id="SSF55811">
    <property type="entry name" value="Nudix"/>
    <property type="match status" value="1"/>
</dbReference>
<dbReference type="EMBL" id="JACAOD020000009">
    <property type="protein sequence ID" value="MBP5836042.1"/>
    <property type="molecule type" value="Genomic_DNA"/>
</dbReference>
<evidence type="ECO:0000259" key="4">
    <source>
        <dbReference type="PROSITE" id="PS51462"/>
    </source>
</evidence>
<feature type="domain" description="Nudix hydrolase" evidence="4">
    <location>
        <begin position="16"/>
        <end position="147"/>
    </location>
</feature>
<keyword evidence="6" id="KW-1185">Reference proteome</keyword>
<reference evidence="5" key="1">
    <citation type="submission" date="2021-04" db="EMBL/GenBank/DDBJ databases">
        <title>Genomic features of Candidatus Phytoplasma meliae isolate ChTYXIII (1SrXIII-G).</title>
        <authorList>
            <person name="Fernandez F.D."/>
            <person name="Conci L.R."/>
        </authorList>
    </citation>
    <scope>NUCLEOTIDE SEQUENCE [LARGE SCALE GENOMIC DNA]</scope>
    <source>
        <strain evidence="5">ChTYXIII-Mo</strain>
    </source>
</reference>
<evidence type="ECO:0000256" key="2">
    <source>
        <dbReference type="ARBA" id="ARBA00022801"/>
    </source>
</evidence>
<dbReference type="Gene3D" id="3.90.79.10">
    <property type="entry name" value="Nucleoside Triphosphate Pyrophosphohydrolase"/>
    <property type="match status" value="1"/>
</dbReference>
<dbReference type="InterPro" id="IPR015797">
    <property type="entry name" value="NUDIX_hydrolase-like_dom_sf"/>
</dbReference>
<dbReference type="RefSeq" id="WP_203552306.1">
    <property type="nucleotide sequence ID" value="NZ_JACAOD020000009.1"/>
</dbReference>
<dbReference type="CDD" id="cd04677">
    <property type="entry name" value="NUDIX_Hydrolase"/>
    <property type="match status" value="1"/>
</dbReference>
<evidence type="ECO:0000256" key="1">
    <source>
        <dbReference type="ARBA" id="ARBA00001946"/>
    </source>
</evidence>
<proteinExistence type="inferred from homology"/>
<dbReference type="InterPro" id="IPR020476">
    <property type="entry name" value="Nudix_hydrolase"/>
</dbReference>
<organism evidence="5 6">
    <name type="scientific">Candidatus Phytoplasma meliae</name>
    <dbReference type="NCBI Taxonomy" id="1848402"/>
    <lineage>
        <taxon>Bacteria</taxon>
        <taxon>Bacillati</taxon>
        <taxon>Mycoplasmatota</taxon>
        <taxon>Mollicutes</taxon>
        <taxon>Acholeplasmatales</taxon>
        <taxon>Acholeplasmataceae</taxon>
        <taxon>Candidatus Phytoplasma</taxon>
        <taxon>16SrXIII (Mexican periwinkle virescence group)</taxon>
    </lineage>
</organism>